<keyword evidence="1" id="KW-1185">Reference proteome</keyword>
<accession>A0A915IF51</accession>
<dbReference type="Proteomes" id="UP000887565">
    <property type="component" value="Unplaced"/>
</dbReference>
<evidence type="ECO:0000313" key="2">
    <source>
        <dbReference type="WBParaSite" id="nRc.2.0.1.t12423-RA"/>
    </source>
</evidence>
<protein>
    <submittedName>
        <fullName evidence="2">Uncharacterized protein</fullName>
    </submittedName>
</protein>
<reference evidence="2" key="1">
    <citation type="submission" date="2022-11" db="UniProtKB">
        <authorList>
            <consortium name="WormBaseParasite"/>
        </authorList>
    </citation>
    <scope>IDENTIFICATION</scope>
</reference>
<organism evidence="1 2">
    <name type="scientific">Romanomermis culicivorax</name>
    <name type="common">Nematode worm</name>
    <dbReference type="NCBI Taxonomy" id="13658"/>
    <lineage>
        <taxon>Eukaryota</taxon>
        <taxon>Metazoa</taxon>
        <taxon>Ecdysozoa</taxon>
        <taxon>Nematoda</taxon>
        <taxon>Enoplea</taxon>
        <taxon>Dorylaimia</taxon>
        <taxon>Mermithida</taxon>
        <taxon>Mermithoidea</taxon>
        <taxon>Mermithidae</taxon>
        <taxon>Romanomermis</taxon>
    </lineage>
</organism>
<sequence length="95" mass="10981">MVLELSIERIREYTINNKKAQVKFGDVILICEGLEYSPLSTYSRTYLDEKLQLPPRTVTEFTVPLPKTYLHIDHIEFIPKAKQNSKTPDMPDAAQ</sequence>
<proteinExistence type="predicted"/>
<dbReference type="AlphaFoldDB" id="A0A915IF51"/>
<name>A0A915IF51_ROMCU</name>
<dbReference type="WBParaSite" id="nRc.2.0.1.t12423-RA">
    <property type="protein sequence ID" value="nRc.2.0.1.t12423-RA"/>
    <property type="gene ID" value="nRc.2.0.1.g12423"/>
</dbReference>
<evidence type="ECO:0000313" key="1">
    <source>
        <dbReference type="Proteomes" id="UP000887565"/>
    </source>
</evidence>